<dbReference type="EnsemblMetazoa" id="CapteT202668">
    <property type="protein sequence ID" value="CapteP202668"/>
    <property type="gene ID" value="CapteG202668"/>
</dbReference>
<reference evidence="3" key="1">
    <citation type="submission" date="2012-12" db="EMBL/GenBank/DDBJ databases">
        <authorList>
            <person name="Hellsten U."/>
            <person name="Grimwood J."/>
            <person name="Chapman J.A."/>
            <person name="Shapiro H."/>
            <person name="Aerts A."/>
            <person name="Otillar R.P."/>
            <person name="Terry A.Y."/>
            <person name="Boore J.L."/>
            <person name="Simakov O."/>
            <person name="Marletaz F."/>
            <person name="Cho S.-J."/>
            <person name="Edsinger-Gonzales E."/>
            <person name="Havlak P."/>
            <person name="Kuo D.-H."/>
            <person name="Larsson T."/>
            <person name="Lv J."/>
            <person name="Arendt D."/>
            <person name="Savage R."/>
            <person name="Osoegawa K."/>
            <person name="de Jong P."/>
            <person name="Lindberg D.R."/>
            <person name="Seaver E.C."/>
            <person name="Weisblat D.A."/>
            <person name="Putnam N.H."/>
            <person name="Grigoriev I.V."/>
            <person name="Rokhsar D.S."/>
        </authorList>
    </citation>
    <scope>NUCLEOTIDE SEQUENCE</scope>
    <source>
        <strain evidence="3">I ESC-2004</strain>
    </source>
</reference>
<protein>
    <submittedName>
        <fullName evidence="1 2">Uncharacterized protein</fullName>
    </submittedName>
</protein>
<evidence type="ECO:0000313" key="2">
    <source>
        <dbReference type="EnsemblMetazoa" id="CapteP202668"/>
    </source>
</evidence>
<reference evidence="2" key="3">
    <citation type="submission" date="2015-06" db="UniProtKB">
        <authorList>
            <consortium name="EnsemblMetazoa"/>
        </authorList>
    </citation>
    <scope>IDENTIFICATION</scope>
</reference>
<name>R7VBW1_CAPTE</name>
<keyword evidence="3" id="KW-1185">Reference proteome</keyword>
<dbReference type="EMBL" id="AMQN01017631">
    <property type="status" value="NOT_ANNOTATED_CDS"/>
    <property type="molecule type" value="Genomic_DNA"/>
</dbReference>
<organism evidence="1">
    <name type="scientific">Capitella teleta</name>
    <name type="common">Polychaete worm</name>
    <dbReference type="NCBI Taxonomy" id="283909"/>
    <lineage>
        <taxon>Eukaryota</taxon>
        <taxon>Metazoa</taxon>
        <taxon>Spiralia</taxon>
        <taxon>Lophotrochozoa</taxon>
        <taxon>Annelida</taxon>
        <taxon>Polychaeta</taxon>
        <taxon>Sedentaria</taxon>
        <taxon>Scolecida</taxon>
        <taxon>Capitellidae</taxon>
        <taxon>Capitella</taxon>
    </lineage>
</organism>
<accession>R7VBW1</accession>
<dbReference type="EMBL" id="KB293324">
    <property type="protein sequence ID" value="ELU16114.1"/>
    <property type="molecule type" value="Genomic_DNA"/>
</dbReference>
<reference evidence="1 3" key="2">
    <citation type="journal article" date="2013" name="Nature">
        <title>Insights into bilaterian evolution from three spiralian genomes.</title>
        <authorList>
            <person name="Simakov O."/>
            <person name="Marletaz F."/>
            <person name="Cho S.J."/>
            <person name="Edsinger-Gonzales E."/>
            <person name="Havlak P."/>
            <person name="Hellsten U."/>
            <person name="Kuo D.H."/>
            <person name="Larsson T."/>
            <person name="Lv J."/>
            <person name="Arendt D."/>
            <person name="Savage R."/>
            <person name="Osoegawa K."/>
            <person name="de Jong P."/>
            <person name="Grimwood J."/>
            <person name="Chapman J.A."/>
            <person name="Shapiro H."/>
            <person name="Aerts A."/>
            <person name="Otillar R.P."/>
            <person name="Terry A.Y."/>
            <person name="Boore J.L."/>
            <person name="Grigoriev I.V."/>
            <person name="Lindberg D.R."/>
            <person name="Seaver E.C."/>
            <person name="Weisblat D.A."/>
            <person name="Putnam N.H."/>
            <person name="Rokhsar D.S."/>
        </authorList>
    </citation>
    <scope>NUCLEOTIDE SEQUENCE</scope>
    <source>
        <strain evidence="1 3">I ESC-2004</strain>
    </source>
</reference>
<proteinExistence type="predicted"/>
<sequence length="247" mass="27931">MNETQNVQEKTKEGILEVNNGEILKKVKNPKKVNIEQQKDVKVSGNHNSLKDSLKIELQTPFDINVHVHAIEELIGIKNNELQAPITNLLVTLLSLLIHFVSAKSCIESCPSYCTENHKTYDSDTQASFDQCYETCISQCQESEETDTDLPPSTDESPDLGVWLDGVVHFTHPRAPVVPEFFEPKVIEPGFFDCDFFCSGCKHGGGCFQACSECLAIDSTTKRHTTYPPWRYHEDDEDIGFYKKKKK</sequence>
<evidence type="ECO:0000313" key="3">
    <source>
        <dbReference type="Proteomes" id="UP000014760"/>
    </source>
</evidence>
<dbReference type="Proteomes" id="UP000014760">
    <property type="component" value="Unassembled WGS sequence"/>
</dbReference>
<dbReference type="AlphaFoldDB" id="R7VBW1"/>
<gene>
    <name evidence="1" type="ORF">CAPTEDRAFT_202668</name>
</gene>
<evidence type="ECO:0000313" key="1">
    <source>
        <dbReference type="EMBL" id="ELU16114.1"/>
    </source>
</evidence>
<dbReference type="HOGENOM" id="CLU_1125440_0_0_1"/>